<feature type="compositionally biased region" description="Polar residues" evidence="10">
    <location>
        <begin position="566"/>
        <end position="575"/>
    </location>
</feature>
<comment type="function">
    <text evidence="8">Transcription factor that acts as a positive regulator of nonrepressible acid phosphatase activity. Is a major regulator of responses to nitrogen and carbon starvation and is essential for the expression of genes involved in vegetative incompatibility (like pin-c, het-6, and tol). Vegetative incompatibility is a non-self-recognition system ubiquitous in filamentous fungi which results in programmed cell death.</text>
</comment>
<keyword evidence="5 9" id="KW-0238">DNA-binding</keyword>
<gene>
    <name evidence="12" type="ORF">N656DRAFT_716153</name>
</gene>
<dbReference type="RefSeq" id="XP_064667045.1">
    <property type="nucleotide sequence ID" value="XM_064812106.1"/>
</dbReference>
<dbReference type="FunFam" id="2.60.40.1390:FF:000002">
    <property type="entry name" value="PhoG like DNA-binding family protein"/>
    <property type="match status" value="1"/>
</dbReference>
<dbReference type="PANTHER" id="PTHR35144:SF4">
    <property type="entry name" value="TRANSCRIPTION FACTOR VIB-1"/>
    <property type="match status" value="1"/>
</dbReference>
<comment type="caution">
    <text evidence="12">The sequence shown here is derived from an EMBL/GenBank/DDBJ whole genome shotgun (WGS) entry which is preliminary data.</text>
</comment>
<dbReference type="InterPro" id="IPR008967">
    <property type="entry name" value="p53-like_TF_DNA-bd_sf"/>
</dbReference>
<dbReference type="GO" id="GO:0000228">
    <property type="term" value="C:nuclear chromosome"/>
    <property type="evidence" value="ECO:0007669"/>
    <property type="project" value="TreeGrafter"/>
</dbReference>
<dbReference type="SUPFAM" id="SSF49417">
    <property type="entry name" value="p53-like transcription factors"/>
    <property type="match status" value="1"/>
</dbReference>
<dbReference type="InterPro" id="IPR024061">
    <property type="entry name" value="NDT80_DNA-bd_dom"/>
</dbReference>
<feature type="region of interest" description="Disordered" evidence="10">
    <location>
        <begin position="1"/>
        <end position="82"/>
    </location>
</feature>
<sequence length="688" mass="75139">MSATATYTMTEPRAETQHGSLWSNNYGNPVQMTGRFNPQDPSATVPPSTSSHLVRPRSRQHNMDYHPQYQQGRPGQEEGDTYDRYPHPSLMSIPGINSLKRPYSQVDQAPYTEMVQDLREDYKPANHDQKLLSFKKVGDKHTIIDAKGRIHEMEIEAQLHGMFFLSEFPSTTGDGNVLNAELTCYRRNLFQISGSLCFPQIPLSVLLESGETSQIKNMEVSISAIESVDGHPVRLIVIPWKTPPPNAPEVNQTPDQEPPTLPLIPWSEEEEETGGDHYAIYPIGWRRLQFRIATANNGRRKELQQHFVLHLKLHGTLANGQKLVLSELTTAPIVVRGRSPRNFQARKEIPLLGSSAGSRGQTLVETGHGIVAQAVILNKPPYDSRPRVSSLDVPRSAFTFTAPKQMPQSPMQMRSNSYPTTWNPPSQVSMPHNPGSATYPTTTMPSEPYQKMPLSGAPSFTAEPQEMPIQPTSMPSVQLSLVAQEQQQPPIRTQYATYVQSTSAPQHLSLSATADNSLNVPRYVDNNPRPSKSPRHASHQSVASSISNDTASGEYRYGPPPVYGTSEMSPQSQHPPAQGASAAYGTPSQDTASAPPSATAPNAPPPRDYFPPSQSWTTTAGEPSAPSVSYTNGSAPGGADRPYAFPSVKSEPHPPPPGPPQQQTQQSHGAPSAGGLYGSVGHYAWNAA</sequence>
<dbReference type="EMBL" id="MU853356">
    <property type="protein sequence ID" value="KAK4109475.1"/>
    <property type="molecule type" value="Genomic_DNA"/>
</dbReference>
<keyword evidence="4" id="KW-0805">Transcription regulation</keyword>
<keyword evidence="13" id="KW-1185">Reference proteome</keyword>
<protein>
    <submittedName>
        <fullName evidence="12">P53-like transcription factor</fullName>
    </submittedName>
</protein>
<keyword evidence="7" id="KW-0539">Nucleus</keyword>
<evidence type="ECO:0000259" key="11">
    <source>
        <dbReference type="PROSITE" id="PS51517"/>
    </source>
</evidence>
<evidence type="ECO:0000256" key="6">
    <source>
        <dbReference type="ARBA" id="ARBA00023163"/>
    </source>
</evidence>
<reference evidence="12" key="2">
    <citation type="submission" date="2023-05" db="EMBL/GenBank/DDBJ databases">
        <authorList>
            <consortium name="Lawrence Berkeley National Laboratory"/>
            <person name="Steindorff A."/>
            <person name="Hensen N."/>
            <person name="Bonometti L."/>
            <person name="Westerberg I."/>
            <person name="Brannstrom I.O."/>
            <person name="Guillou S."/>
            <person name="Cros-Aarteil S."/>
            <person name="Calhoun S."/>
            <person name="Haridas S."/>
            <person name="Kuo A."/>
            <person name="Mondo S."/>
            <person name="Pangilinan J."/>
            <person name="Riley R."/>
            <person name="Labutti K."/>
            <person name="Andreopoulos B."/>
            <person name="Lipzen A."/>
            <person name="Chen C."/>
            <person name="Yanf M."/>
            <person name="Daum C."/>
            <person name="Ng V."/>
            <person name="Clum A."/>
            <person name="Ohm R."/>
            <person name="Martin F."/>
            <person name="Silar P."/>
            <person name="Natvig D."/>
            <person name="Lalanne C."/>
            <person name="Gautier V."/>
            <person name="Ament-Velasquez S.L."/>
            <person name="Kruys A."/>
            <person name="Hutchinson M.I."/>
            <person name="Powell A.J."/>
            <person name="Barry K."/>
            <person name="Miller A.N."/>
            <person name="Grigoriev I.V."/>
            <person name="Debuchy R."/>
            <person name="Gladieux P."/>
            <person name="Thoren M.H."/>
            <person name="Johannesson H."/>
        </authorList>
    </citation>
    <scope>NUCLEOTIDE SEQUENCE</scope>
    <source>
        <strain evidence="12">CBS 508.74</strain>
    </source>
</reference>
<feature type="compositionally biased region" description="Polar residues" evidence="10">
    <location>
        <begin position="539"/>
        <end position="551"/>
    </location>
</feature>
<dbReference type="InterPro" id="IPR052605">
    <property type="entry name" value="Fungal_trans_regulator"/>
</dbReference>
<name>A0AAN6QK26_9PEZI</name>
<evidence type="ECO:0000313" key="12">
    <source>
        <dbReference type="EMBL" id="KAK4109475.1"/>
    </source>
</evidence>
<feature type="domain" description="NDT80" evidence="11">
    <location>
        <begin position="110"/>
        <end position="347"/>
    </location>
</feature>
<dbReference type="GO" id="GO:0045944">
    <property type="term" value="P:positive regulation of transcription by RNA polymerase II"/>
    <property type="evidence" value="ECO:0007669"/>
    <property type="project" value="TreeGrafter"/>
</dbReference>
<dbReference type="AlphaFoldDB" id="A0AAN6QK26"/>
<proteinExistence type="predicted"/>
<dbReference type="PANTHER" id="PTHR35144">
    <property type="entry name" value="MEIOSIS-SPECIFIC TRANSCRIPTION FACTOR NDT80"/>
    <property type="match status" value="1"/>
</dbReference>
<evidence type="ECO:0000256" key="1">
    <source>
        <dbReference type="ARBA" id="ARBA00004123"/>
    </source>
</evidence>
<keyword evidence="3" id="KW-0963">Cytoplasm</keyword>
<accession>A0AAN6QK26</accession>
<dbReference type="GO" id="GO:0051321">
    <property type="term" value="P:meiotic cell cycle"/>
    <property type="evidence" value="ECO:0007669"/>
    <property type="project" value="TreeGrafter"/>
</dbReference>
<evidence type="ECO:0000256" key="10">
    <source>
        <dbReference type="SAM" id="MobiDB-lite"/>
    </source>
</evidence>
<dbReference type="GeneID" id="89936231"/>
<dbReference type="Proteomes" id="UP001302812">
    <property type="component" value="Unassembled WGS sequence"/>
</dbReference>
<feature type="compositionally biased region" description="Polar residues" evidence="10">
    <location>
        <begin position="17"/>
        <end position="52"/>
    </location>
</feature>
<organism evidence="12 13">
    <name type="scientific">Canariomyces notabilis</name>
    <dbReference type="NCBI Taxonomy" id="2074819"/>
    <lineage>
        <taxon>Eukaryota</taxon>
        <taxon>Fungi</taxon>
        <taxon>Dikarya</taxon>
        <taxon>Ascomycota</taxon>
        <taxon>Pezizomycotina</taxon>
        <taxon>Sordariomycetes</taxon>
        <taxon>Sordariomycetidae</taxon>
        <taxon>Sordariales</taxon>
        <taxon>Chaetomiaceae</taxon>
        <taxon>Canariomyces</taxon>
    </lineage>
</organism>
<evidence type="ECO:0000256" key="3">
    <source>
        <dbReference type="ARBA" id="ARBA00022490"/>
    </source>
</evidence>
<dbReference type="GO" id="GO:0005737">
    <property type="term" value="C:cytoplasm"/>
    <property type="evidence" value="ECO:0007669"/>
    <property type="project" value="UniProtKB-SubCell"/>
</dbReference>
<evidence type="ECO:0000256" key="7">
    <source>
        <dbReference type="ARBA" id="ARBA00023242"/>
    </source>
</evidence>
<feature type="region of interest" description="Disordered" evidence="10">
    <location>
        <begin position="513"/>
        <end position="688"/>
    </location>
</feature>
<keyword evidence="6" id="KW-0804">Transcription</keyword>
<dbReference type="PROSITE" id="PS51517">
    <property type="entry name" value="NDT80"/>
    <property type="match status" value="1"/>
</dbReference>
<feature type="compositionally biased region" description="Low complexity" evidence="10">
    <location>
        <begin position="586"/>
        <end position="601"/>
    </location>
</feature>
<comment type="subcellular location">
    <subcellularLocation>
        <location evidence="2">Cytoplasm</location>
    </subcellularLocation>
    <subcellularLocation>
        <location evidence="1">Nucleus</location>
    </subcellularLocation>
</comment>
<evidence type="ECO:0000313" key="13">
    <source>
        <dbReference type="Proteomes" id="UP001302812"/>
    </source>
</evidence>
<dbReference type="Pfam" id="PF05224">
    <property type="entry name" value="NDT80_PhoG"/>
    <property type="match status" value="1"/>
</dbReference>
<reference evidence="12" key="1">
    <citation type="journal article" date="2023" name="Mol. Phylogenet. Evol.">
        <title>Genome-scale phylogeny and comparative genomics of the fungal order Sordariales.</title>
        <authorList>
            <person name="Hensen N."/>
            <person name="Bonometti L."/>
            <person name="Westerberg I."/>
            <person name="Brannstrom I.O."/>
            <person name="Guillou S."/>
            <person name="Cros-Aarteil S."/>
            <person name="Calhoun S."/>
            <person name="Haridas S."/>
            <person name="Kuo A."/>
            <person name="Mondo S."/>
            <person name="Pangilinan J."/>
            <person name="Riley R."/>
            <person name="LaButti K."/>
            <person name="Andreopoulos B."/>
            <person name="Lipzen A."/>
            <person name="Chen C."/>
            <person name="Yan M."/>
            <person name="Daum C."/>
            <person name="Ng V."/>
            <person name="Clum A."/>
            <person name="Steindorff A."/>
            <person name="Ohm R.A."/>
            <person name="Martin F."/>
            <person name="Silar P."/>
            <person name="Natvig D.O."/>
            <person name="Lalanne C."/>
            <person name="Gautier V."/>
            <person name="Ament-Velasquez S.L."/>
            <person name="Kruys A."/>
            <person name="Hutchinson M.I."/>
            <person name="Powell A.J."/>
            <person name="Barry K."/>
            <person name="Miller A.N."/>
            <person name="Grigoriev I.V."/>
            <person name="Debuchy R."/>
            <person name="Gladieux P."/>
            <person name="Hiltunen Thoren M."/>
            <person name="Johannesson H."/>
        </authorList>
    </citation>
    <scope>NUCLEOTIDE SEQUENCE</scope>
    <source>
        <strain evidence="12">CBS 508.74</strain>
    </source>
</reference>
<dbReference type="GO" id="GO:0003677">
    <property type="term" value="F:DNA binding"/>
    <property type="evidence" value="ECO:0007669"/>
    <property type="project" value="UniProtKB-KW"/>
</dbReference>
<evidence type="ECO:0000256" key="9">
    <source>
        <dbReference type="PROSITE-ProRule" id="PRU00850"/>
    </source>
</evidence>
<evidence type="ECO:0000256" key="4">
    <source>
        <dbReference type="ARBA" id="ARBA00023015"/>
    </source>
</evidence>
<evidence type="ECO:0000256" key="2">
    <source>
        <dbReference type="ARBA" id="ARBA00004496"/>
    </source>
</evidence>
<dbReference type="GO" id="GO:0003700">
    <property type="term" value="F:DNA-binding transcription factor activity"/>
    <property type="evidence" value="ECO:0007669"/>
    <property type="project" value="UniProtKB-UniRule"/>
</dbReference>
<feature type="compositionally biased region" description="Polar residues" evidence="10">
    <location>
        <begin position="612"/>
        <end position="634"/>
    </location>
</feature>
<dbReference type="InterPro" id="IPR037141">
    <property type="entry name" value="NDT80_DNA-bd_dom_sf"/>
</dbReference>
<evidence type="ECO:0000256" key="8">
    <source>
        <dbReference type="ARBA" id="ARBA00053436"/>
    </source>
</evidence>
<feature type="DNA-binding region" description="NDT80" evidence="9">
    <location>
        <begin position="110"/>
        <end position="347"/>
    </location>
</feature>
<dbReference type="Gene3D" id="2.60.40.1390">
    <property type="entry name" value="NDT80 DNA-binding domain"/>
    <property type="match status" value="1"/>
</dbReference>
<evidence type="ECO:0000256" key="5">
    <source>
        <dbReference type="ARBA" id="ARBA00023125"/>
    </source>
</evidence>